<dbReference type="GeneID" id="8740127"/>
<sequence>MQWIRILEFLWKRGESELKEIAKNIRVPEVVVKLEVERMKEKGFVNVDNEKVKISEKGLKELQKYVKRI</sequence>
<evidence type="ECO:0000313" key="2">
    <source>
        <dbReference type="Proteomes" id="UP000001901"/>
    </source>
</evidence>
<dbReference type="Gene3D" id="1.10.10.10">
    <property type="entry name" value="Winged helix-like DNA-binding domain superfamily/Winged helix DNA-binding domain"/>
    <property type="match status" value="1"/>
</dbReference>
<name>D2REE2_ARCPA</name>
<keyword evidence="2" id="KW-1185">Reference proteome</keyword>
<dbReference type="AlphaFoldDB" id="D2REE2"/>
<dbReference type="KEGG" id="apo:Arcpr_1438"/>
<accession>D2REE2</accession>
<evidence type="ECO:0008006" key="3">
    <source>
        <dbReference type="Google" id="ProtNLM"/>
    </source>
</evidence>
<dbReference type="STRING" id="572546.Arcpr_1438"/>
<evidence type="ECO:0000313" key="1">
    <source>
        <dbReference type="EMBL" id="ADB58486.1"/>
    </source>
</evidence>
<gene>
    <name evidence="1" type="ordered locus">Arcpr_1438</name>
</gene>
<dbReference type="EMBL" id="CP001857">
    <property type="protein sequence ID" value="ADB58486.1"/>
    <property type="molecule type" value="Genomic_DNA"/>
</dbReference>
<dbReference type="Proteomes" id="UP000001901">
    <property type="component" value="Chromosome"/>
</dbReference>
<dbReference type="eggNOG" id="arCOG01060">
    <property type="taxonomic scope" value="Archaea"/>
</dbReference>
<dbReference type="InterPro" id="IPR036388">
    <property type="entry name" value="WH-like_DNA-bd_sf"/>
</dbReference>
<organism evidence="1 2">
    <name type="scientific">Archaeoglobus profundus (strain DSM 5631 / JCM 9629 / NBRC 100127 / Av18)</name>
    <dbReference type="NCBI Taxonomy" id="572546"/>
    <lineage>
        <taxon>Archaea</taxon>
        <taxon>Methanobacteriati</taxon>
        <taxon>Methanobacteriota</taxon>
        <taxon>Archaeoglobi</taxon>
        <taxon>Archaeoglobales</taxon>
        <taxon>Archaeoglobaceae</taxon>
        <taxon>Archaeoglobus</taxon>
    </lineage>
</organism>
<dbReference type="HOGENOM" id="CLU_2765821_0_0_2"/>
<dbReference type="InterPro" id="IPR036390">
    <property type="entry name" value="WH_DNA-bd_sf"/>
</dbReference>
<reference evidence="1 2" key="1">
    <citation type="journal article" date="2010" name="Stand. Genomic Sci.">
        <title>Complete genome sequence of Archaeoglobus profundus type strain (AV18).</title>
        <authorList>
            <person name="von Jan M."/>
            <person name="Lapidus A."/>
            <person name="Del Rio T.G."/>
            <person name="Copeland A."/>
            <person name="Tice H."/>
            <person name="Cheng J.F."/>
            <person name="Lucas S."/>
            <person name="Chen F."/>
            <person name="Nolan M."/>
            <person name="Goodwin L."/>
            <person name="Han C."/>
            <person name="Pitluck S."/>
            <person name="Liolios K."/>
            <person name="Ivanova N."/>
            <person name="Mavromatis K."/>
            <person name="Ovchinnikova G."/>
            <person name="Chertkov O."/>
            <person name="Pati A."/>
            <person name="Chen A."/>
            <person name="Palaniappan K."/>
            <person name="Land M."/>
            <person name="Hauser L."/>
            <person name="Chang Y.J."/>
            <person name="Jeffries C.D."/>
            <person name="Saunders E."/>
            <person name="Brettin T."/>
            <person name="Detter J.C."/>
            <person name="Chain P."/>
            <person name="Eichinger K."/>
            <person name="Huber H."/>
            <person name="Spring S."/>
            <person name="Rohde M."/>
            <person name="Goker M."/>
            <person name="Wirth R."/>
            <person name="Woyke T."/>
            <person name="Bristow J."/>
            <person name="Eisen J.A."/>
            <person name="Markowitz V."/>
            <person name="Hugenholtz P."/>
            <person name="Kyrpides N.C."/>
            <person name="Klenk H.P."/>
        </authorList>
    </citation>
    <scope>NUCLEOTIDE SEQUENCE [LARGE SCALE GENOMIC DNA]</scope>
    <source>
        <strain evidence="2">DSM 5631 / JCM 9629 / NBRC 100127 / Av18</strain>
    </source>
</reference>
<dbReference type="RefSeq" id="WP_012940822.1">
    <property type="nucleotide sequence ID" value="NC_013741.1"/>
</dbReference>
<protein>
    <recommendedName>
        <fullName evidence="3">ArnR1-like winged helix-turn-helix domain-containing protein</fullName>
    </recommendedName>
</protein>
<proteinExistence type="predicted"/>
<dbReference type="SUPFAM" id="SSF46785">
    <property type="entry name" value="Winged helix' DNA-binding domain"/>
    <property type="match status" value="1"/>
</dbReference>
<dbReference type="PaxDb" id="572546-Arcpr_1438"/>